<organism evidence="5">
    <name type="scientific">Caenorhabditis brenneri</name>
    <name type="common">Nematode worm</name>
    <dbReference type="NCBI Taxonomy" id="135651"/>
    <lineage>
        <taxon>Eukaryota</taxon>
        <taxon>Metazoa</taxon>
        <taxon>Ecdysozoa</taxon>
        <taxon>Nematoda</taxon>
        <taxon>Chromadorea</taxon>
        <taxon>Rhabditida</taxon>
        <taxon>Rhabditina</taxon>
        <taxon>Rhabditomorpha</taxon>
        <taxon>Rhabditoidea</taxon>
        <taxon>Rhabditidae</taxon>
        <taxon>Peloderinae</taxon>
        <taxon>Caenorhabditis</taxon>
    </lineage>
</organism>
<dbReference type="AlphaFoldDB" id="G0MZV3"/>
<dbReference type="InterPro" id="IPR003125">
    <property type="entry name" value="WSN"/>
</dbReference>
<keyword evidence="1" id="KW-0812">Transmembrane</keyword>
<reference evidence="5" key="1">
    <citation type="submission" date="2011-07" db="EMBL/GenBank/DDBJ databases">
        <authorList>
            <consortium name="Caenorhabditis brenneri Sequencing and Analysis Consortium"/>
            <person name="Wilson R.K."/>
        </authorList>
    </citation>
    <scope>NUCLEOTIDE SEQUENCE [LARGE SCALE GENOMIC DNA]</scope>
    <source>
        <strain evidence="5">PB2801</strain>
    </source>
</reference>
<keyword evidence="5" id="KW-1185">Reference proteome</keyword>
<dbReference type="OMA" id="QSYWLQM"/>
<dbReference type="Gene3D" id="3.90.190.10">
    <property type="entry name" value="Protein tyrosine phosphatase superfamily"/>
    <property type="match status" value="1"/>
</dbReference>
<dbReference type="PROSITE" id="PS50056">
    <property type="entry name" value="TYR_PHOSPHATASE_2"/>
    <property type="match status" value="1"/>
</dbReference>
<dbReference type="CDD" id="cd00047">
    <property type="entry name" value="PTPc"/>
    <property type="match status" value="1"/>
</dbReference>
<dbReference type="PANTHER" id="PTHR32525">
    <property type="entry name" value="PROTEIN-TYROSINE-PHOSPHATASE"/>
    <property type="match status" value="1"/>
</dbReference>
<keyword evidence="1" id="KW-0472">Membrane</keyword>
<evidence type="ECO:0000259" key="2">
    <source>
        <dbReference type="PROSITE" id="PS50055"/>
    </source>
</evidence>
<dbReference type="InterPro" id="IPR000387">
    <property type="entry name" value="Tyr_Pase_dom"/>
</dbReference>
<evidence type="ECO:0000259" key="3">
    <source>
        <dbReference type="PROSITE" id="PS50056"/>
    </source>
</evidence>
<sequence>MAIFLLVYYFAYHDTKTRLESSRSTGDIIWNDQLEYDSTNPDDFPIQFQQHLDSKRNTPSDNLKQLLETSSTIVSVANAIHLQIGLMNRSISVNTAVEEFLHLENVTMVDLTNFKSENVIALAEKLKVKPNSFDASFVNWEEKVKKLNEIRIRSEQLGELEDITGKDEYFTKLESYNTTLDLTTVTNAFDSLEKIVKRLLEIESLKIDEQSDPLQISGAYGDVFNRLPNNFELALSMLDKLRNSMESKTTEIDFFASRPQIFSSIGLLIELSVERHNYTTRSSSSVINTEKQNFRQLDDVKNLFQSSKGDIARFTRLARTRPHPNGFSDKQQLEKRIQSYLEPLQAKDVSLETLRRSLAPFFKLEERLISIEKTLQPIGGASVSLDFWKSLEANLEKLPSSVVDFTDYFTEIDSCHQLNFMEKSHYEKSQTLIKDIGEVGKMFEELSNIIKNIDVEEHKKGMVEFITFLGFTDITDQTKSPDEVPAVLKRVKGSQELKTFKETISEIKNGLDIKMLDGKVQGIIKNKDNLVTTQMKDEAKVYTCLQNMKDKFEEVVPAIHATQELRDLNQKQIEDLETAITAVSDTSNALGNLKDILEIMKKENPEFVGKIKSLSSPAGLDAMVVCVNSLQSAFELKTLNFSISQLENVGLIVDTEIKTIKNTESQKTVQDEWGNHTKDISELENAVAEIEDFEKKLNIEAIKTIADYGAVFEKLGELSDVKINSESKIQALNSLILRSKDTKIKSELGNSKKILERIAPLDLGFSSYKSLFQLAPKSFGGFQQFLIDFSTIFQPPSNKKSGKPTVIYVTDPSTKKKGDDNALIFGIGGTLVFIALVLIALFLLYKFWWKKRKRQPVVDKKAIENWIKKQMFTREKELKYCDAYRVHEAFMISMEIQSGQADKVASQKYLPESKQRGDKLCNPATALHHLKKDGRKMPIHANLVPMKKSKRKEDTREDFWHMVMHEGVENIVMLCLVEELAKDEVYYGVSGGTTLQFGRYKVKTIQAKGWKSAFSDTVGYRQIEVTDTKGTYPTRLINHYHYIDWKDMKFPRCGNAEEVYHILKEVTKSKAPTVVHCVAGIGRTMTFIGVQFAAEAVKLNQNVTMVEVLTQLRQARWEAVQTIRQSYWLQTAVCYKLNEDYKLGMDAQIEEILETFQQVAQRHRGPPEFLAKREKNKDLKAAGKSEKFYCPPKTDKDFGVYIQY</sequence>
<dbReference type="Proteomes" id="UP000008068">
    <property type="component" value="Unassembled WGS sequence"/>
</dbReference>
<dbReference type="OrthoDB" id="5834975at2759"/>
<feature type="domain" description="Tyrosine-protein phosphatase" evidence="2">
    <location>
        <begin position="878"/>
        <end position="1136"/>
    </location>
</feature>
<dbReference type="EMBL" id="GL379823">
    <property type="protein sequence ID" value="EGT48610.1"/>
    <property type="molecule type" value="Genomic_DNA"/>
</dbReference>
<dbReference type="GO" id="GO:0004725">
    <property type="term" value="F:protein tyrosine phosphatase activity"/>
    <property type="evidence" value="ECO:0007669"/>
    <property type="project" value="InterPro"/>
</dbReference>
<evidence type="ECO:0000313" key="5">
    <source>
        <dbReference type="Proteomes" id="UP000008068"/>
    </source>
</evidence>
<dbReference type="eggNOG" id="ENOG502RT8T">
    <property type="taxonomic scope" value="Eukaryota"/>
</dbReference>
<gene>
    <name evidence="4" type="ORF">CAEBREN_02997</name>
</gene>
<dbReference type="Pfam" id="PF02206">
    <property type="entry name" value="WSN"/>
    <property type="match status" value="1"/>
</dbReference>
<dbReference type="InterPro" id="IPR029021">
    <property type="entry name" value="Prot-tyrosine_phosphatase-like"/>
</dbReference>
<dbReference type="HOGENOM" id="CLU_002807_0_0_1"/>
<accession>G0MZV3</accession>
<dbReference type="STRING" id="135651.G0MZV3"/>
<dbReference type="SUPFAM" id="SSF52799">
    <property type="entry name" value="(Phosphotyrosine protein) phosphatases II"/>
    <property type="match status" value="1"/>
</dbReference>
<feature type="domain" description="Tyrosine specific protein phosphatases" evidence="3">
    <location>
        <begin position="1057"/>
        <end position="1127"/>
    </location>
</feature>
<dbReference type="PRINTS" id="PR00700">
    <property type="entry name" value="PRTYPHPHTASE"/>
</dbReference>
<evidence type="ECO:0000256" key="1">
    <source>
        <dbReference type="SAM" id="Phobius"/>
    </source>
</evidence>
<dbReference type="SMART" id="SM00453">
    <property type="entry name" value="WSN"/>
    <property type="match status" value="1"/>
</dbReference>
<feature type="transmembrane region" description="Helical" evidence="1">
    <location>
        <begin position="822"/>
        <end position="845"/>
    </location>
</feature>
<protein>
    <recommendedName>
        <fullName evidence="6">Protein-tyrosine-phosphatase</fullName>
    </recommendedName>
</protein>
<dbReference type="InterPro" id="IPR003595">
    <property type="entry name" value="Tyr_Pase_cat"/>
</dbReference>
<dbReference type="Pfam" id="PF00102">
    <property type="entry name" value="Y_phosphatase"/>
    <property type="match status" value="1"/>
</dbReference>
<dbReference type="InterPro" id="IPR000242">
    <property type="entry name" value="PTP_cat"/>
</dbReference>
<dbReference type="PANTHER" id="PTHR32525:SF1">
    <property type="entry name" value="DOMAIN OF UNKNOWN FUNCTION WSN DOMAIN-CONTAINING PROTEIN-RELATED"/>
    <property type="match status" value="1"/>
</dbReference>
<dbReference type="SMART" id="SM00404">
    <property type="entry name" value="PTPc_motif"/>
    <property type="match status" value="1"/>
</dbReference>
<dbReference type="PROSITE" id="PS50055">
    <property type="entry name" value="TYR_PHOSPHATASE_PTP"/>
    <property type="match status" value="1"/>
</dbReference>
<dbReference type="InParanoid" id="G0MZV3"/>
<evidence type="ECO:0000313" key="4">
    <source>
        <dbReference type="EMBL" id="EGT48610.1"/>
    </source>
</evidence>
<name>G0MZV3_CAEBE</name>
<keyword evidence="1" id="KW-1133">Transmembrane helix</keyword>
<dbReference type="SMART" id="SM00194">
    <property type="entry name" value="PTPc"/>
    <property type="match status" value="1"/>
</dbReference>
<evidence type="ECO:0008006" key="6">
    <source>
        <dbReference type="Google" id="ProtNLM"/>
    </source>
</evidence>
<proteinExistence type="predicted"/>